<dbReference type="PANTHER" id="PTHR12480:SF21">
    <property type="entry name" value="JMJC DOMAIN-CONTAINING PROTEIN 8"/>
    <property type="match status" value="1"/>
</dbReference>
<reference evidence="7 8" key="1">
    <citation type="submission" date="2019-07" db="EMBL/GenBank/DDBJ databases">
        <title>Genomes of Cafeteria roenbergensis.</title>
        <authorList>
            <person name="Fischer M.G."/>
            <person name="Hackl T."/>
            <person name="Roman M."/>
        </authorList>
    </citation>
    <scope>NUCLEOTIDE SEQUENCE [LARGE SCALE GENOMIC DNA]</scope>
    <source>
        <strain evidence="3 8">BVI</strain>
        <strain evidence="4 10">Cflag</strain>
        <strain evidence="6 7">E4-10P</strain>
        <strain evidence="5 9">RCC970-E3</strain>
    </source>
</reference>
<dbReference type="Proteomes" id="UP000323011">
    <property type="component" value="Unassembled WGS sequence"/>
</dbReference>
<feature type="compositionally biased region" description="Low complexity" evidence="1">
    <location>
        <begin position="355"/>
        <end position="364"/>
    </location>
</feature>
<gene>
    <name evidence="6" type="ORF">FNF27_06494</name>
    <name evidence="5" type="ORF">FNF28_01482</name>
    <name evidence="3" type="ORF">FNF29_06493</name>
    <name evidence="4" type="ORF">FNF31_03266</name>
</gene>
<dbReference type="Proteomes" id="UP000322899">
    <property type="component" value="Unassembled WGS sequence"/>
</dbReference>
<dbReference type="Proteomes" id="UP000325113">
    <property type="component" value="Unassembled WGS sequence"/>
</dbReference>
<dbReference type="GO" id="GO:0000987">
    <property type="term" value="F:cis-regulatory region sequence-specific DNA binding"/>
    <property type="evidence" value="ECO:0007669"/>
    <property type="project" value="TreeGrafter"/>
</dbReference>
<keyword evidence="8" id="KW-1185">Reference proteome</keyword>
<evidence type="ECO:0000313" key="6">
    <source>
        <dbReference type="EMBL" id="KAA0170797.1"/>
    </source>
</evidence>
<evidence type="ECO:0000313" key="9">
    <source>
        <dbReference type="Proteomes" id="UP000324907"/>
    </source>
</evidence>
<dbReference type="EMBL" id="VLTN01000050">
    <property type="protein sequence ID" value="KAA0148711.1"/>
    <property type="molecule type" value="Genomic_DNA"/>
</dbReference>
<dbReference type="OrthoDB" id="424465at2759"/>
<comment type="caution">
    <text evidence="5">The sequence shown here is derived from an EMBL/GenBank/DDBJ whole genome shotgun (WGS) entry which is preliminary data.</text>
</comment>
<evidence type="ECO:0000313" key="8">
    <source>
        <dbReference type="Proteomes" id="UP000323011"/>
    </source>
</evidence>
<dbReference type="CDD" id="cd09917">
    <property type="entry name" value="F-box_SF"/>
    <property type="match status" value="1"/>
</dbReference>
<dbReference type="Gene3D" id="1.20.1280.50">
    <property type="match status" value="1"/>
</dbReference>
<dbReference type="EMBL" id="VLTO01000058">
    <property type="protein sequence ID" value="KAA0170797.1"/>
    <property type="molecule type" value="Genomic_DNA"/>
</dbReference>
<dbReference type="InterPro" id="IPR050910">
    <property type="entry name" value="JMJD6_ArgDemeth/LysHydrox"/>
</dbReference>
<dbReference type="InterPro" id="IPR041667">
    <property type="entry name" value="Cupin_8"/>
</dbReference>
<sequence>MERYREAEAIVSTRTRGLGPKLSTLSDDLMLTVLGCLDGKDLARFSGASRAAYVMANHADLWRSLVLGTMEDRMKFDEVKGSWRHTWLQSARPAGWEACPRHVPIQVRGIYSDALYKPWACANLSAPEHWLRTCSIPRVAAEDLSVERFEREFEVPNRPVIITGLASKWPAMNCWSPADLERRFGDRTFVAGGFRLTMGEYIRYAAVAQDDQPLYLFDRRSMTTAPELLEEYTVPPYFAEERDCFTALGEHRPARRWLIVGPDRSGSTFHKDPNSTCAWNAVAHGRKRWIMYPPDTAPPGVHATDDGMEVAAPIALTEWLLDFYAAAAAERAKSVRAATRAAAAAAAAAAASPKATAPASSAAAQPDAKRHCGEEEAAPASVTAAAYPLEATCEKGEIMFVPRGWWHTAVNIGAAVAVTQNYVPPCGAWHAWRFMLDKTDQVTGVPCEEAKLMGARFAAAMKEKMPKVWRAVEAKQAEAEATFEANTRVRVAKRWLDAVRPGAAAHGTPRVDTVSTGGAAGSSALPGASPFGFGFGAPAAAAPAPAGASPFG</sequence>
<dbReference type="EMBL" id="VLTL01000013">
    <property type="protein sequence ID" value="KAA0170488.1"/>
    <property type="molecule type" value="Genomic_DNA"/>
</dbReference>
<evidence type="ECO:0000313" key="4">
    <source>
        <dbReference type="EMBL" id="KAA0162467.1"/>
    </source>
</evidence>
<organism evidence="5 9">
    <name type="scientific">Cafeteria roenbergensis</name>
    <name type="common">Marine flagellate</name>
    <dbReference type="NCBI Taxonomy" id="33653"/>
    <lineage>
        <taxon>Eukaryota</taxon>
        <taxon>Sar</taxon>
        <taxon>Stramenopiles</taxon>
        <taxon>Bigyra</taxon>
        <taxon>Opalozoa</taxon>
        <taxon>Bicosoecida</taxon>
        <taxon>Cafeteriaceae</taxon>
        <taxon>Cafeteria</taxon>
    </lineage>
</organism>
<dbReference type="SMART" id="SM00558">
    <property type="entry name" value="JmjC"/>
    <property type="match status" value="1"/>
</dbReference>
<dbReference type="GO" id="GO:0005634">
    <property type="term" value="C:nucleus"/>
    <property type="evidence" value="ECO:0007669"/>
    <property type="project" value="TreeGrafter"/>
</dbReference>
<feature type="region of interest" description="Disordered" evidence="1">
    <location>
        <begin position="355"/>
        <end position="375"/>
    </location>
</feature>
<dbReference type="InterPro" id="IPR036047">
    <property type="entry name" value="F-box-like_dom_sf"/>
</dbReference>
<dbReference type="PROSITE" id="PS51184">
    <property type="entry name" value="JMJC"/>
    <property type="match status" value="1"/>
</dbReference>
<evidence type="ECO:0000313" key="7">
    <source>
        <dbReference type="Proteomes" id="UP000322899"/>
    </source>
</evidence>
<protein>
    <recommendedName>
        <fullName evidence="2">JmjC domain-containing protein</fullName>
    </recommendedName>
</protein>
<dbReference type="SUPFAM" id="SSF51197">
    <property type="entry name" value="Clavaminate synthase-like"/>
    <property type="match status" value="1"/>
</dbReference>
<evidence type="ECO:0000256" key="1">
    <source>
        <dbReference type="SAM" id="MobiDB-lite"/>
    </source>
</evidence>
<dbReference type="AlphaFoldDB" id="A0A5A8DZB2"/>
<dbReference type="InterPro" id="IPR003347">
    <property type="entry name" value="JmjC_dom"/>
</dbReference>
<feature type="domain" description="JmjC" evidence="2">
    <location>
        <begin position="223"/>
        <end position="439"/>
    </location>
</feature>
<evidence type="ECO:0000259" key="2">
    <source>
        <dbReference type="PROSITE" id="PS51184"/>
    </source>
</evidence>
<dbReference type="Gene3D" id="2.60.120.650">
    <property type="entry name" value="Cupin"/>
    <property type="match status" value="1"/>
</dbReference>
<proteinExistence type="predicted"/>
<evidence type="ECO:0000313" key="5">
    <source>
        <dbReference type="EMBL" id="KAA0170488.1"/>
    </source>
</evidence>
<evidence type="ECO:0000313" key="3">
    <source>
        <dbReference type="EMBL" id="KAA0148711.1"/>
    </source>
</evidence>
<dbReference type="SUPFAM" id="SSF81383">
    <property type="entry name" value="F-box domain"/>
    <property type="match status" value="1"/>
</dbReference>
<dbReference type="OMA" id="WPAYKNW"/>
<name>A0A5A8DZB2_CAFRO</name>
<evidence type="ECO:0000313" key="10">
    <source>
        <dbReference type="Proteomes" id="UP000325113"/>
    </source>
</evidence>
<dbReference type="EMBL" id="VLTM01000027">
    <property type="protein sequence ID" value="KAA0162467.1"/>
    <property type="molecule type" value="Genomic_DNA"/>
</dbReference>
<dbReference type="Pfam" id="PF13621">
    <property type="entry name" value="Cupin_8"/>
    <property type="match status" value="1"/>
</dbReference>
<dbReference type="PANTHER" id="PTHR12480">
    <property type="entry name" value="ARGININE DEMETHYLASE AND LYSYL-HYDROXYLASE JMJD"/>
    <property type="match status" value="1"/>
</dbReference>
<accession>A0A5A8DZB2</accession>
<dbReference type="Proteomes" id="UP000324907">
    <property type="component" value="Unassembled WGS sequence"/>
</dbReference>